<comment type="caution">
    <text evidence="2">The sequence shown here is derived from an EMBL/GenBank/DDBJ whole genome shotgun (WGS) entry which is preliminary data.</text>
</comment>
<evidence type="ECO:0000313" key="2">
    <source>
        <dbReference type="EMBL" id="KKU93301.1"/>
    </source>
</evidence>
<keyword evidence="1" id="KW-0812">Transmembrane</keyword>
<sequence>MRRLFAAPGVLAVLPDVVRRSARRALLPGILYSHLTTGHHICPSFRQSFPGPPKAFTLRRTRALIDASFLRYIRYISINSLKTNFFQKHRPPLFREAACFQLLYFILLFAANASLSLTTICFSNELWKVEDKRHFLKRARIDRVMRVDGTGVGAALSSFQNPFALFKGTLLFYTPIIAYCFYFVKHLLLSLFSLLQVV</sequence>
<reference evidence="2 3" key="1">
    <citation type="journal article" date="2015" name="Nature">
        <title>rRNA introns, odd ribosomes, and small enigmatic genomes across a large radiation of phyla.</title>
        <authorList>
            <person name="Brown C.T."/>
            <person name="Hug L.A."/>
            <person name="Thomas B.C."/>
            <person name="Sharon I."/>
            <person name="Castelle C.J."/>
            <person name="Singh A."/>
            <person name="Wilkins M.J."/>
            <person name="Williams K.H."/>
            <person name="Banfield J.F."/>
        </authorList>
    </citation>
    <scope>NUCLEOTIDE SEQUENCE [LARGE SCALE GENOMIC DNA]</scope>
</reference>
<evidence type="ECO:0008006" key="4">
    <source>
        <dbReference type="Google" id="ProtNLM"/>
    </source>
</evidence>
<keyword evidence="1" id="KW-1133">Transmembrane helix</keyword>
<dbReference type="Proteomes" id="UP000034462">
    <property type="component" value="Unassembled WGS sequence"/>
</dbReference>
<dbReference type="EMBL" id="LCPH01000002">
    <property type="protein sequence ID" value="KKU93301.1"/>
    <property type="molecule type" value="Genomic_DNA"/>
</dbReference>
<name>A0A837IL98_9BACT</name>
<organism evidence="2 3">
    <name type="scientific">Candidatus Yanofskybacteria bacterium GW2011_GWC1_48_11</name>
    <dbReference type="NCBI Taxonomy" id="1619027"/>
    <lineage>
        <taxon>Bacteria</taxon>
        <taxon>Candidatus Yanofskyibacteriota</taxon>
    </lineage>
</organism>
<protein>
    <recommendedName>
        <fullName evidence="4">Transmembrane protein</fullName>
    </recommendedName>
</protein>
<proteinExistence type="predicted"/>
<dbReference type="AlphaFoldDB" id="A0A837IL98"/>
<gene>
    <name evidence="2" type="ORF">UY25_C0002G0025</name>
</gene>
<evidence type="ECO:0000256" key="1">
    <source>
        <dbReference type="SAM" id="Phobius"/>
    </source>
</evidence>
<keyword evidence="1" id="KW-0472">Membrane</keyword>
<feature type="transmembrane region" description="Helical" evidence="1">
    <location>
        <begin position="102"/>
        <end position="123"/>
    </location>
</feature>
<evidence type="ECO:0000313" key="3">
    <source>
        <dbReference type="Proteomes" id="UP000034462"/>
    </source>
</evidence>
<feature type="transmembrane region" description="Helical" evidence="1">
    <location>
        <begin position="170"/>
        <end position="195"/>
    </location>
</feature>
<accession>A0A837IL98</accession>